<dbReference type="InterPro" id="IPR002575">
    <property type="entry name" value="Aminoglycoside_PTrfase"/>
</dbReference>
<comment type="similarity">
    <text evidence="1">Belongs to the pseudomonas-type ThrB family.</text>
</comment>
<organism evidence="3 4">
    <name type="scientific">Filimonas zeae</name>
    <dbReference type="NCBI Taxonomy" id="1737353"/>
    <lineage>
        <taxon>Bacteria</taxon>
        <taxon>Pseudomonadati</taxon>
        <taxon>Bacteroidota</taxon>
        <taxon>Chitinophagia</taxon>
        <taxon>Chitinophagales</taxon>
        <taxon>Chitinophagaceae</taxon>
        <taxon>Filimonas</taxon>
    </lineage>
</organism>
<dbReference type="PANTHER" id="PTHR21064">
    <property type="entry name" value="AMINOGLYCOSIDE PHOSPHOTRANSFERASE DOMAIN-CONTAINING PROTEIN-RELATED"/>
    <property type="match status" value="1"/>
</dbReference>
<evidence type="ECO:0000313" key="4">
    <source>
        <dbReference type="Proteomes" id="UP000627292"/>
    </source>
</evidence>
<accession>A0A917IRZ0</accession>
<proteinExistence type="inferred from homology"/>
<feature type="domain" description="Aminoglycoside phosphotransferase" evidence="2">
    <location>
        <begin position="40"/>
        <end position="245"/>
    </location>
</feature>
<dbReference type="Proteomes" id="UP000627292">
    <property type="component" value="Unassembled WGS sequence"/>
</dbReference>
<dbReference type="PANTHER" id="PTHR21064:SF6">
    <property type="entry name" value="AMINOGLYCOSIDE PHOSPHOTRANSFERASE DOMAIN-CONTAINING PROTEIN"/>
    <property type="match status" value="1"/>
</dbReference>
<dbReference type="EMBL" id="BMIB01000001">
    <property type="protein sequence ID" value="GGH60911.1"/>
    <property type="molecule type" value="Genomic_DNA"/>
</dbReference>
<reference evidence="3" key="2">
    <citation type="submission" date="2020-09" db="EMBL/GenBank/DDBJ databases">
        <authorList>
            <person name="Sun Q."/>
            <person name="Zhou Y."/>
        </authorList>
    </citation>
    <scope>NUCLEOTIDE SEQUENCE</scope>
    <source>
        <strain evidence="3">CGMCC 1.15290</strain>
    </source>
</reference>
<dbReference type="SUPFAM" id="SSF56112">
    <property type="entry name" value="Protein kinase-like (PK-like)"/>
    <property type="match status" value="1"/>
</dbReference>
<dbReference type="GO" id="GO:0019202">
    <property type="term" value="F:amino acid kinase activity"/>
    <property type="evidence" value="ECO:0007669"/>
    <property type="project" value="TreeGrafter"/>
</dbReference>
<dbReference type="RefSeq" id="WP_188950803.1">
    <property type="nucleotide sequence ID" value="NZ_BMIB01000001.1"/>
</dbReference>
<dbReference type="Gene3D" id="3.90.1200.10">
    <property type="match status" value="1"/>
</dbReference>
<evidence type="ECO:0000259" key="2">
    <source>
        <dbReference type="Pfam" id="PF01636"/>
    </source>
</evidence>
<protein>
    <recommendedName>
        <fullName evidence="2">Aminoglycoside phosphotransferase domain-containing protein</fullName>
    </recommendedName>
</protein>
<keyword evidence="4" id="KW-1185">Reference proteome</keyword>
<dbReference type="InterPro" id="IPR050249">
    <property type="entry name" value="Pseudomonas-type_ThrB"/>
</dbReference>
<dbReference type="Gene3D" id="3.30.200.20">
    <property type="entry name" value="Phosphorylase Kinase, domain 1"/>
    <property type="match status" value="1"/>
</dbReference>
<comment type="caution">
    <text evidence="3">The sequence shown here is derived from an EMBL/GenBank/DDBJ whole genome shotgun (WGS) entry which is preliminary data.</text>
</comment>
<gene>
    <name evidence="3" type="ORF">GCM10011379_09300</name>
</gene>
<evidence type="ECO:0000313" key="3">
    <source>
        <dbReference type="EMBL" id="GGH60911.1"/>
    </source>
</evidence>
<dbReference type="Pfam" id="PF01636">
    <property type="entry name" value="APH"/>
    <property type="match status" value="1"/>
</dbReference>
<reference evidence="3" key="1">
    <citation type="journal article" date="2014" name="Int. J. Syst. Evol. Microbiol.">
        <title>Complete genome sequence of Corynebacterium casei LMG S-19264T (=DSM 44701T), isolated from a smear-ripened cheese.</title>
        <authorList>
            <consortium name="US DOE Joint Genome Institute (JGI-PGF)"/>
            <person name="Walter F."/>
            <person name="Albersmeier A."/>
            <person name="Kalinowski J."/>
            <person name="Ruckert C."/>
        </authorList>
    </citation>
    <scope>NUCLEOTIDE SEQUENCE</scope>
    <source>
        <strain evidence="3">CGMCC 1.15290</strain>
    </source>
</reference>
<sequence length="332" mass="38875">MSIFPTQYSTLSTAALQEHLRKAYNLPLFQCRLLIRNVSDTYLLERSPYQYIFKIYRDNHRKHHEILAEVELLQILKENGCPVAAPVTDVQGNMLQTFNAAEGTRYGVLFEYAQGTVVPDLTQPQLQTIGREMANIHNITSRIQLQHERRVYNNNTTLSGPLQTIAPAFKDLPEEYAWLQQTARTAINRLYAFNTTLFSTGYCHYDFLPKNFHINEFDEVTFFDFDFAGKGFLVNDIMTVLVHFFLHMHNNQITAEQASKDFNTFLSAYHAVRPITTQELQAIPYLGVGFWLFYLEFQYLHFEDWSSVFFNNRFLKDRVALIKKWTTLYGQW</sequence>
<evidence type="ECO:0000256" key="1">
    <source>
        <dbReference type="ARBA" id="ARBA00038240"/>
    </source>
</evidence>
<dbReference type="AlphaFoldDB" id="A0A917IRZ0"/>
<name>A0A917IRZ0_9BACT</name>
<dbReference type="InterPro" id="IPR011009">
    <property type="entry name" value="Kinase-like_dom_sf"/>
</dbReference>